<dbReference type="InterPro" id="IPR029058">
    <property type="entry name" value="AB_hydrolase_fold"/>
</dbReference>
<dbReference type="PANTHER" id="PTHR43918:SF4">
    <property type="entry name" value="CARBOXYLIC ESTER HYDROLASE"/>
    <property type="match status" value="1"/>
</dbReference>
<evidence type="ECO:0000313" key="12">
    <source>
        <dbReference type="Proteomes" id="UP000887116"/>
    </source>
</evidence>
<dbReference type="Proteomes" id="UP000887116">
    <property type="component" value="Unassembled WGS sequence"/>
</dbReference>
<dbReference type="EMBL" id="BMAO01030745">
    <property type="protein sequence ID" value="GFQ70054.1"/>
    <property type="molecule type" value="Genomic_DNA"/>
</dbReference>
<keyword evidence="4" id="KW-0531">Neurotransmitter degradation</keyword>
<dbReference type="EC" id="3.1.1.-" evidence="9"/>
<dbReference type="InterPro" id="IPR050654">
    <property type="entry name" value="AChE-related_enzymes"/>
</dbReference>
<evidence type="ECO:0000256" key="3">
    <source>
        <dbReference type="ARBA" id="ARBA00022801"/>
    </source>
</evidence>
<reference evidence="11" key="1">
    <citation type="submission" date="2020-07" db="EMBL/GenBank/DDBJ databases">
        <title>Multicomponent nature underlies the extraordinary mechanical properties of spider dragline silk.</title>
        <authorList>
            <person name="Kono N."/>
            <person name="Nakamura H."/>
            <person name="Mori M."/>
            <person name="Yoshida Y."/>
            <person name="Ohtoshi R."/>
            <person name="Malay A.D."/>
            <person name="Moran D.A.P."/>
            <person name="Tomita M."/>
            <person name="Numata K."/>
            <person name="Arakawa K."/>
        </authorList>
    </citation>
    <scope>NUCLEOTIDE SEQUENCE</scope>
</reference>
<name>A0A8X6KD62_TRICU</name>
<evidence type="ECO:0000256" key="1">
    <source>
        <dbReference type="ARBA" id="ARBA00005964"/>
    </source>
</evidence>
<evidence type="ECO:0000256" key="8">
    <source>
        <dbReference type="PIRSR" id="PIRSR600997-1"/>
    </source>
</evidence>
<protein>
    <recommendedName>
        <fullName evidence="9">Carboxylic ester hydrolase</fullName>
        <ecNumber evidence="9">3.1.1.-</ecNumber>
    </recommendedName>
</protein>
<evidence type="ECO:0000259" key="10">
    <source>
        <dbReference type="Pfam" id="PF00135"/>
    </source>
</evidence>
<dbReference type="GO" id="GO:0005615">
    <property type="term" value="C:extracellular space"/>
    <property type="evidence" value="ECO:0007669"/>
    <property type="project" value="TreeGrafter"/>
</dbReference>
<keyword evidence="2" id="KW-0719">Serine esterase</keyword>
<dbReference type="FunFam" id="3.40.50.1820:FF:000029">
    <property type="entry name" value="Acetylcholinesterase"/>
    <property type="match status" value="1"/>
</dbReference>
<dbReference type="InterPro" id="IPR019819">
    <property type="entry name" value="Carboxylesterase_B_CS"/>
</dbReference>
<accession>A0A8X6KD62</accession>
<dbReference type="PRINTS" id="PR00878">
    <property type="entry name" value="CHOLNESTRASE"/>
</dbReference>
<feature type="active site" description="Charge relay system" evidence="8">
    <location>
        <position position="445"/>
    </location>
</feature>
<dbReference type="Pfam" id="PF00135">
    <property type="entry name" value="COesterase"/>
    <property type="match status" value="1"/>
</dbReference>
<keyword evidence="5" id="KW-1015">Disulfide bond</keyword>
<dbReference type="GO" id="GO:0019695">
    <property type="term" value="P:choline metabolic process"/>
    <property type="evidence" value="ECO:0007669"/>
    <property type="project" value="TreeGrafter"/>
</dbReference>
<evidence type="ECO:0000256" key="4">
    <source>
        <dbReference type="ARBA" id="ARBA00022867"/>
    </source>
</evidence>
<dbReference type="SUPFAM" id="SSF53474">
    <property type="entry name" value="alpha/beta-Hydrolases"/>
    <property type="match status" value="1"/>
</dbReference>
<proteinExistence type="inferred from homology"/>
<dbReference type="PROSITE" id="PS00941">
    <property type="entry name" value="CARBOXYLESTERASE_B_2"/>
    <property type="match status" value="1"/>
</dbReference>
<dbReference type="Gene3D" id="3.40.50.1820">
    <property type="entry name" value="alpha/beta hydrolase"/>
    <property type="match status" value="1"/>
</dbReference>
<dbReference type="InterPro" id="IPR019826">
    <property type="entry name" value="Carboxylesterase_B_AS"/>
</dbReference>
<organism evidence="11 12">
    <name type="scientific">Trichonephila clavata</name>
    <name type="common">Joro spider</name>
    <name type="synonym">Nephila clavata</name>
    <dbReference type="NCBI Taxonomy" id="2740835"/>
    <lineage>
        <taxon>Eukaryota</taxon>
        <taxon>Metazoa</taxon>
        <taxon>Ecdysozoa</taxon>
        <taxon>Arthropoda</taxon>
        <taxon>Chelicerata</taxon>
        <taxon>Arachnida</taxon>
        <taxon>Araneae</taxon>
        <taxon>Araneomorphae</taxon>
        <taxon>Entelegynae</taxon>
        <taxon>Araneoidea</taxon>
        <taxon>Nephilidae</taxon>
        <taxon>Trichonephila</taxon>
    </lineage>
</organism>
<dbReference type="InterPro" id="IPR002018">
    <property type="entry name" value="CarbesteraseB"/>
</dbReference>
<dbReference type="AlphaFoldDB" id="A0A8X6KD62"/>
<dbReference type="OrthoDB" id="6475789at2759"/>
<keyword evidence="6" id="KW-0325">Glycoprotein</keyword>
<evidence type="ECO:0000313" key="11">
    <source>
        <dbReference type="EMBL" id="GFQ70054.1"/>
    </source>
</evidence>
<evidence type="ECO:0000256" key="6">
    <source>
        <dbReference type="ARBA" id="ARBA00023180"/>
    </source>
</evidence>
<comment type="similarity">
    <text evidence="1 9">Belongs to the type-B carboxylesterase/lipase family.</text>
</comment>
<evidence type="ECO:0000256" key="5">
    <source>
        <dbReference type="ARBA" id="ARBA00023157"/>
    </source>
</evidence>
<feature type="active site" description="Charge relay system" evidence="8">
    <location>
        <position position="330"/>
    </location>
</feature>
<evidence type="ECO:0000256" key="7">
    <source>
        <dbReference type="ARBA" id="ARBA00048484"/>
    </source>
</evidence>
<evidence type="ECO:0000256" key="2">
    <source>
        <dbReference type="ARBA" id="ARBA00022487"/>
    </source>
</evidence>
<dbReference type="InterPro" id="IPR000997">
    <property type="entry name" value="Cholinesterase"/>
</dbReference>
<dbReference type="PANTHER" id="PTHR43918">
    <property type="entry name" value="ACETYLCHOLINESTERASE"/>
    <property type="match status" value="1"/>
</dbReference>
<dbReference type="GO" id="GO:0005886">
    <property type="term" value="C:plasma membrane"/>
    <property type="evidence" value="ECO:0007669"/>
    <property type="project" value="TreeGrafter"/>
</dbReference>
<dbReference type="GO" id="GO:0003990">
    <property type="term" value="F:acetylcholinesterase activity"/>
    <property type="evidence" value="ECO:0007669"/>
    <property type="project" value="UniProtKB-EC"/>
</dbReference>
<feature type="domain" description="Carboxylesterase type B" evidence="10">
    <location>
        <begin position="10"/>
        <end position="485"/>
    </location>
</feature>
<dbReference type="GO" id="GO:0006581">
    <property type="term" value="P:acetylcholine catabolic process"/>
    <property type="evidence" value="ECO:0007669"/>
    <property type="project" value="TreeGrafter"/>
</dbReference>
<gene>
    <name evidence="11" type="ORF">TNCT_410631</name>
</gene>
<comment type="caution">
    <text evidence="11">The sequence shown here is derived from an EMBL/GenBank/DDBJ whole genome shotgun (WGS) entry which is preliminary data.</text>
</comment>
<comment type="catalytic activity">
    <reaction evidence="7">
        <text>acetylcholine + H2O = choline + acetate + H(+)</text>
        <dbReference type="Rhea" id="RHEA:17561"/>
        <dbReference type="ChEBI" id="CHEBI:15354"/>
        <dbReference type="ChEBI" id="CHEBI:15355"/>
        <dbReference type="ChEBI" id="CHEBI:15377"/>
        <dbReference type="ChEBI" id="CHEBI:15378"/>
        <dbReference type="ChEBI" id="CHEBI:30089"/>
        <dbReference type="EC" id="3.1.1.7"/>
    </reaction>
</comment>
<evidence type="ECO:0000256" key="9">
    <source>
        <dbReference type="RuleBase" id="RU361235"/>
    </source>
</evidence>
<keyword evidence="12" id="KW-1185">Reference proteome</keyword>
<dbReference type="PROSITE" id="PS00122">
    <property type="entry name" value="CARBOXYLESTERASE_B_1"/>
    <property type="match status" value="1"/>
</dbReference>
<sequence>MILVYSLNCEPVVEIGGSQIFGKTVNFKNFKVNQYLSIPYAQPPVGELRFMPTVPIDVQPKIWNAFYEPPACPQYTENPYPWYVNSSNKSEDCLYLNIWTPSNASPKNKKAVMYWIHGGGYRYGSIRSKIYNGIALSALGDIIVVTANYRLGPLGFLVSGTDDAPGNAGLWDNLEGLRWVNKNIKYFGGDPAKITLAGESSGSLSVGLLSISPLAKGLYKRQIMESGAPTFWNAETLKSTNIAFAQQLAKMVNCANDSFTIQNNPKPVVDCLKRVDSMVLSRADSHILNISTFDFMPIYGDEIIPENPRTAVLRKNFHCTDLLIGNNQDEGSFLITTGNPQLFGFFGQKDTQINKTTGADIIRGLNQGFPDLEGMIKYYLPDDLEDNDYDHIRRQTYTACGDPLFVCTDIYYSEKCAEEGNNVYFYVWRHRPSTTVWQPWMGVAHYTEVQFVFGQPLLNPSRYEASETQLSVEMIKIWSNFVKTG</sequence>
<keyword evidence="3 9" id="KW-0378">Hydrolase</keyword>
<feature type="active site" description="Acyl-ester intermediate" evidence="8">
    <location>
        <position position="200"/>
    </location>
</feature>